<name>A0A8K0SXC3_9HYPO</name>
<evidence type="ECO:0000256" key="2">
    <source>
        <dbReference type="ARBA" id="ARBA00022679"/>
    </source>
</evidence>
<feature type="region of interest" description="Disordered" evidence="5">
    <location>
        <begin position="1"/>
        <end position="137"/>
    </location>
</feature>
<evidence type="ECO:0000256" key="1">
    <source>
        <dbReference type="ARBA" id="ARBA00011902"/>
    </source>
</evidence>
<feature type="compositionally biased region" description="Polar residues" evidence="5">
    <location>
        <begin position="233"/>
        <end position="248"/>
    </location>
</feature>
<dbReference type="AlphaFoldDB" id="A0A8K0SXC3"/>
<keyword evidence="8" id="KW-1185">Reference proteome</keyword>
<organism evidence="7 8">
    <name type="scientific">Stachybotrys elegans</name>
    <dbReference type="NCBI Taxonomy" id="80388"/>
    <lineage>
        <taxon>Eukaryota</taxon>
        <taxon>Fungi</taxon>
        <taxon>Dikarya</taxon>
        <taxon>Ascomycota</taxon>
        <taxon>Pezizomycotina</taxon>
        <taxon>Sordariomycetes</taxon>
        <taxon>Hypocreomycetidae</taxon>
        <taxon>Hypocreales</taxon>
        <taxon>Stachybotryaceae</taxon>
        <taxon>Stachybotrys</taxon>
    </lineage>
</organism>
<sequence length="618" mass="64693">MSALPQGAFLTSIDGRQCTAIPRNANNAGTTTAPAPPAPPATTTSAVAQPQPTEPASRVPVEQPTQEQPVQEQPVQEQPVQEQPAQDQPVQQNPPQQQPVQSAPTNQQPPAAPAIPSNTAVPTTSQAVAPPAGTTAAPFISVNPVVNAPAASSAAPALTRPVISSTPTDGDAEEEVPARSEDTGADQTTLIVAPTARTTTRPDSNIPNAILPPTGSPTTAPSDRLGGDPSFEDTVSSVLNQESTTINGFPTGAPGAGSPGNPNSPSNGGSNVGIIDEATSGSGSMASSATIAGGVIGGLAALLIIAFLIWFWRRRVHKKRRNSLLTPFNMPPGAEKRRMTYEFDSGSVGPTPRTAKMKAAIDNKVEGFGHLIAWPWRRKDRGIKLDGEYSQFSSEANRMPMDVDRDANATPDFNALVSMQERQAQHRRGRSSASFRSTDHFLAGLGLDLDSAERGADPFADSNAVGAKSTAAPPATDPFSDASAIRAPPTAWKPSTTYVEGVRRSRGSSVSAGRNSRAQSVQSSTRISGYRESRRSIDAFEQRRDKFRSDPFDLELDARLPRVPQDSIGMAIGGALSSSSGSRYSNVSSMSDWSGPGPDVGAAASRGNNRDKDIGMAM</sequence>
<keyword evidence="4" id="KW-0829">Tyrosine-protein kinase</keyword>
<feature type="compositionally biased region" description="Basic and acidic residues" evidence="5">
    <location>
        <begin position="608"/>
        <end position="618"/>
    </location>
</feature>
<gene>
    <name evidence="7" type="ORF">B0I35DRAFT_406821</name>
</gene>
<reference evidence="7" key="1">
    <citation type="journal article" date="2021" name="Nat. Commun.">
        <title>Genetic determinants of endophytism in the Arabidopsis root mycobiome.</title>
        <authorList>
            <person name="Mesny F."/>
            <person name="Miyauchi S."/>
            <person name="Thiergart T."/>
            <person name="Pickel B."/>
            <person name="Atanasova L."/>
            <person name="Karlsson M."/>
            <person name="Huettel B."/>
            <person name="Barry K.W."/>
            <person name="Haridas S."/>
            <person name="Chen C."/>
            <person name="Bauer D."/>
            <person name="Andreopoulos W."/>
            <person name="Pangilinan J."/>
            <person name="LaButti K."/>
            <person name="Riley R."/>
            <person name="Lipzen A."/>
            <person name="Clum A."/>
            <person name="Drula E."/>
            <person name="Henrissat B."/>
            <person name="Kohler A."/>
            <person name="Grigoriev I.V."/>
            <person name="Martin F.M."/>
            <person name="Hacquard S."/>
        </authorList>
    </citation>
    <scope>NUCLEOTIDE SEQUENCE</scope>
    <source>
        <strain evidence="7">MPI-CAGE-CH-0235</strain>
    </source>
</reference>
<feature type="compositionally biased region" description="Low complexity" evidence="5">
    <location>
        <begin position="127"/>
        <end position="137"/>
    </location>
</feature>
<feature type="region of interest" description="Disordered" evidence="5">
    <location>
        <begin position="149"/>
        <end position="276"/>
    </location>
</feature>
<dbReference type="OrthoDB" id="5240840at2759"/>
<evidence type="ECO:0000256" key="4">
    <source>
        <dbReference type="ARBA" id="ARBA00023137"/>
    </source>
</evidence>
<feature type="compositionally biased region" description="Low complexity" evidence="5">
    <location>
        <begin position="41"/>
        <end position="51"/>
    </location>
</feature>
<dbReference type="Proteomes" id="UP000813444">
    <property type="component" value="Unassembled WGS sequence"/>
</dbReference>
<dbReference type="EMBL" id="JAGPNK010000003">
    <property type="protein sequence ID" value="KAH7325092.1"/>
    <property type="molecule type" value="Genomic_DNA"/>
</dbReference>
<dbReference type="CDD" id="cd12087">
    <property type="entry name" value="TM_EGFR-like"/>
    <property type="match status" value="1"/>
</dbReference>
<feature type="compositionally biased region" description="Polar residues" evidence="5">
    <location>
        <begin position="185"/>
        <end position="207"/>
    </location>
</feature>
<dbReference type="Gene3D" id="6.10.250.2930">
    <property type="match status" value="1"/>
</dbReference>
<feature type="compositionally biased region" description="Polar residues" evidence="5">
    <location>
        <begin position="117"/>
        <end position="126"/>
    </location>
</feature>
<protein>
    <recommendedName>
        <fullName evidence="1">receptor protein-tyrosine kinase</fullName>
        <ecNumber evidence="1">2.7.10.1</ecNumber>
    </recommendedName>
</protein>
<feature type="compositionally biased region" description="Low complexity" evidence="5">
    <location>
        <begin position="577"/>
        <end position="591"/>
    </location>
</feature>
<feature type="compositionally biased region" description="Low complexity" evidence="5">
    <location>
        <begin position="259"/>
        <end position="269"/>
    </location>
</feature>
<evidence type="ECO:0000256" key="3">
    <source>
        <dbReference type="ARBA" id="ARBA00022777"/>
    </source>
</evidence>
<feature type="compositionally biased region" description="Low complexity" evidence="5">
    <location>
        <begin position="59"/>
        <end position="109"/>
    </location>
</feature>
<accession>A0A8K0SXC3</accession>
<proteinExistence type="predicted"/>
<feature type="region of interest" description="Disordered" evidence="5">
    <location>
        <begin position="460"/>
        <end position="530"/>
    </location>
</feature>
<keyword evidence="3" id="KW-0418">Kinase</keyword>
<dbReference type="InterPro" id="IPR044912">
    <property type="entry name" value="Egfr_JX_dom"/>
</dbReference>
<evidence type="ECO:0000256" key="6">
    <source>
        <dbReference type="SAM" id="Phobius"/>
    </source>
</evidence>
<keyword evidence="6" id="KW-0472">Membrane</keyword>
<evidence type="ECO:0000313" key="7">
    <source>
        <dbReference type="EMBL" id="KAH7325092.1"/>
    </source>
</evidence>
<feature type="compositionally biased region" description="Low complexity" evidence="5">
    <location>
        <begin position="507"/>
        <end position="518"/>
    </location>
</feature>
<dbReference type="EC" id="2.7.10.1" evidence="1"/>
<keyword evidence="6" id="KW-0812">Transmembrane</keyword>
<feature type="transmembrane region" description="Helical" evidence="6">
    <location>
        <begin position="291"/>
        <end position="312"/>
    </location>
</feature>
<feature type="region of interest" description="Disordered" evidence="5">
    <location>
        <begin position="576"/>
        <end position="618"/>
    </location>
</feature>
<keyword evidence="6" id="KW-1133">Transmembrane helix</keyword>
<dbReference type="GO" id="GO:0004714">
    <property type="term" value="F:transmembrane receptor protein tyrosine kinase activity"/>
    <property type="evidence" value="ECO:0007669"/>
    <property type="project" value="UniProtKB-EC"/>
</dbReference>
<comment type="caution">
    <text evidence="7">The sequence shown here is derived from an EMBL/GenBank/DDBJ whole genome shotgun (WGS) entry which is preliminary data.</text>
</comment>
<evidence type="ECO:0000313" key="8">
    <source>
        <dbReference type="Proteomes" id="UP000813444"/>
    </source>
</evidence>
<evidence type="ECO:0000256" key="5">
    <source>
        <dbReference type="SAM" id="MobiDB-lite"/>
    </source>
</evidence>
<keyword evidence="2" id="KW-0808">Transferase</keyword>